<protein>
    <submittedName>
        <fullName evidence="1">Lipopolysaccharide kinase (Kdo/WaaP) family protein</fullName>
    </submittedName>
</protein>
<dbReference type="AlphaFoldDB" id="A0A395JGE4"/>
<keyword evidence="1" id="KW-0418">Kinase</keyword>
<organism evidence="1 2">
    <name type="scientific">Arenicella xantha</name>
    <dbReference type="NCBI Taxonomy" id="644221"/>
    <lineage>
        <taxon>Bacteria</taxon>
        <taxon>Pseudomonadati</taxon>
        <taxon>Pseudomonadota</taxon>
        <taxon>Gammaproteobacteria</taxon>
        <taxon>Arenicellales</taxon>
        <taxon>Arenicellaceae</taxon>
        <taxon>Arenicella</taxon>
    </lineage>
</organism>
<dbReference type="SUPFAM" id="SSF56112">
    <property type="entry name" value="Protein kinase-like (PK-like)"/>
    <property type="match status" value="1"/>
</dbReference>
<evidence type="ECO:0000313" key="2">
    <source>
        <dbReference type="Proteomes" id="UP000253083"/>
    </source>
</evidence>
<sequence length="230" mass="26934">MNDQAWAEQTVLRSVDWFSRVYVSQSDAANFPTDIAALERLLADTADALKHDRTTTVMRVPVRDDWLILKRYNPRNAWHKVKRALRRSRARRCWNMSYAFQQAGLNVARPIMMCEHRFGPFRGNAYFASELLDGSELLTALPQMDEANQAKVKQALDDAFQRMRSAKISHGDLKASNLIWSNNALYFIDLDAAKQHWTLFGWHRSHRKDRRRFLKNWQDSPMLSSLFNKF</sequence>
<name>A0A395JGE4_9GAMM</name>
<dbReference type="GO" id="GO:0016301">
    <property type="term" value="F:kinase activity"/>
    <property type="evidence" value="ECO:0007669"/>
    <property type="project" value="UniProtKB-KW"/>
</dbReference>
<dbReference type="Gene3D" id="1.10.510.10">
    <property type="entry name" value="Transferase(Phosphotransferase) domain 1"/>
    <property type="match status" value="1"/>
</dbReference>
<reference evidence="1 2" key="1">
    <citation type="submission" date="2018-06" db="EMBL/GenBank/DDBJ databases">
        <title>Genomic Encyclopedia of Type Strains, Phase IV (KMG-IV): sequencing the most valuable type-strain genomes for metagenomic binning, comparative biology and taxonomic classification.</title>
        <authorList>
            <person name="Goeker M."/>
        </authorList>
    </citation>
    <scope>NUCLEOTIDE SEQUENCE [LARGE SCALE GENOMIC DNA]</scope>
    <source>
        <strain evidence="1 2">DSM 24032</strain>
    </source>
</reference>
<dbReference type="RefSeq" id="WP_113955475.1">
    <property type="nucleotide sequence ID" value="NZ_QNRT01000005.1"/>
</dbReference>
<comment type="caution">
    <text evidence="1">The sequence shown here is derived from an EMBL/GenBank/DDBJ whole genome shotgun (WGS) entry which is preliminary data.</text>
</comment>
<gene>
    <name evidence="1" type="ORF">DFR28_105222</name>
</gene>
<dbReference type="InParanoid" id="A0A395JGE4"/>
<dbReference type="Proteomes" id="UP000253083">
    <property type="component" value="Unassembled WGS sequence"/>
</dbReference>
<dbReference type="InterPro" id="IPR011009">
    <property type="entry name" value="Kinase-like_dom_sf"/>
</dbReference>
<proteinExistence type="predicted"/>
<dbReference type="Pfam" id="PF06293">
    <property type="entry name" value="Kdo"/>
    <property type="match status" value="1"/>
</dbReference>
<dbReference type="OrthoDB" id="8532943at2"/>
<accession>A0A395JGE4</accession>
<dbReference type="EMBL" id="QNRT01000005">
    <property type="protein sequence ID" value="RBP48883.1"/>
    <property type="molecule type" value="Genomic_DNA"/>
</dbReference>
<evidence type="ECO:0000313" key="1">
    <source>
        <dbReference type="EMBL" id="RBP48883.1"/>
    </source>
</evidence>
<keyword evidence="2" id="KW-1185">Reference proteome</keyword>
<keyword evidence="1" id="KW-0808">Transferase</keyword>